<reference evidence="2" key="1">
    <citation type="journal article" date="2023" name="Mol. Phylogenet. Evol.">
        <title>Genome-scale phylogeny and comparative genomics of the fungal order Sordariales.</title>
        <authorList>
            <person name="Hensen N."/>
            <person name="Bonometti L."/>
            <person name="Westerberg I."/>
            <person name="Brannstrom I.O."/>
            <person name="Guillou S."/>
            <person name="Cros-Aarteil S."/>
            <person name="Calhoun S."/>
            <person name="Haridas S."/>
            <person name="Kuo A."/>
            <person name="Mondo S."/>
            <person name="Pangilinan J."/>
            <person name="Riley R."/>
            <person name="LaButti K."/>
            <person name="Andreopoulos B."/>
            <person name="Lipzen A."/>
            <person name="Chen C."/>
            <person name="Yan M."/>
            <person name="Daum C."/>
            <person name="Ng V."/>
            <person name="Clum A."/>
            <person name="Steindorff A."/>
            <person name="Ohm R.A."/>
            <person name="Martin F."/>
            <person name="Silar P."/>
            <person name="Natvig D.O."/>
            <person name="Lalanne C."/>
            <person name="Gautier V."/>
            <person name="Ament-Velasquez S.L."/>
            <person name="Kruys A."/>
            <person name="Hutchinson M.I."/>
            <person name="Powell A.J."/>
            <person name="Barry K."/>
            <person name="Miller A.N."/>
            <person name="Grigoriev I.V."/>
            <person name="Debuchy R."/>
            <person name="Gladieux P."/>
            <person name="Hiltunen Thoren M."/>
            <person name="Johannesson H."/>
        </authorList>
    </citation>
    <scope>NUCLEOTIDE SEQUENCE</scope>
    <source>
        <strain evidence="2">CBS 123565</strain>
    </source>
</reference>
<feature type="region of interest" description="Disordered" evidence="1">
    <location>
        <begin position="422"/>
        <end position="536"/>
    </location>
</feature>
<feature type="region of interest" description="Disordered" evidence="1">
    <location>
        <begin position="1"/>
        <end position="79"/>
    </location>
</feature>
<sequence>MERETTEGGDASRGKPSQSPPPPAGNNPSAPRAPIAAGLPYGQPADDGSSRRAPAPPSDADADAGPSTTAESANAFANDPARTHRTWAAVAGKVQKCDFCNGRSQGVLFGCETCKMLRICETCARGGRWHTDRSHFIVADDCDWKYKPPPRKRGPNKRTRAVSTSTASTTPFPNGDRSPSPRPPRKRRPGAQTSARSANNTGDDLVDPDLALSGRGAGRQSFMARREGRLTSLRHAEIHDDRVGDAAMPSAASGSNSPIGGMGNTLRRPQEPSPLTTAAGTRPSARQAAARALEEMSYQSHQPRRVQYEDDGTDVAAVENNEENEESGGEYNVSNRGHRRGNQAPRDVDTYTSTGTNTWTRTNDGSGYQSPGARRPEAPDPLVVAGLRPGTPGGRDMLVADIYESLYRVRPVLDPYRAQTQIPNSWGGPWSTTATHAGQDAAPYDQYPNAYRPHAHEQYRHEHHHAPTARHDPSPSPAPRSYEHSYDQPGFHSPPQNYPQQHQQQQQNPYHPHPHPHPHNEPTPEQLQQQQQQMHNDRTLLAEMQHAWARDPTLARLFHAGFRTYALGLLWDVFDEARRQRQRHGPEAAVADGGARMTVGCPITNFHTTSPNSRVVNT</sequence>
<feature type="region of interest" description="Disordered" evidence="1">
    <location>
        <begin position="142"/>
        <end position="391"/>
    </location>
</feature>
<feature type="compositionally biased region" description="Basic and acidic residues" evidence="1">
    <location>
        <begin position="1"/>
        <end position="13"/>
    </location>
</feature>
<organism evidence="2 3">
    <name type="scientific">Trichocladium antarcticum</name>
    <dbReference type="NCBI Taxonomy" id="1450529"/>
    <lineage>
        <taxon>Eukaryota</taxon>
        <taxon>Fungi</taxon>
        <taxon>Dikarya</taxon>
        <taxon>Ascomycota</taxon>
        <taxon>Pezizomycotina</taxon>
        <taxon>Sordariomycetes</taxon>
        <taxon>Sordariomycetidae</taxon>
        <taxon>Sordariales</taxon>
        <taxon>Chaetomiaceae</taxon>
        <taxon>Trichocladium</taxon>
    </lineage>
</organism>
<dbReference type="AlphaFoldDB" id="A0AAN6UCD6"/>
<feature type="compositionally biased region" description="Basic residues" evidence="1">
    <location>
        <begin position="148"/>
        <end position="160"/>
    </location>
</feature>
<protein>
    <submittedName>
        <fullName evidence="2">Uncharacterized protein</fullName>
    </submittedName>
</protein>
<comment type="caution">
    <text evidence="2">The sequence shown here is derived from an EMBL/GenBank/DDBJ whole genome shotgun (WGS) entry which is preliminary data.</text>
</comment>
<feature type="compositionally biased region" description="Low complexity" evidence="1">
    <location>
        <begin position="494"/>
        <end position="510"/>
    </location>
</feature>
<feature type="compositionally biased region" description="Basic and acidic residues" evidence="1">
    <location>
        <begin position="224"/>
        <end position="244"/>
    </location>
</feature>
<dbReference type="EMBL" id="MU853436">
    <property type="protein sequence ID" value="KAK4130423.1"/>
    <property type="molecule type" value="Genomic_DNA"/>
</dbReference>
<evidence type="ECO:0000256" key="1">
    <source>
        <dbReference type="SAM" id="MobiDB-lite"/>
    </source>
</evidence>
<feature type="compositionally biased region" description="Polar residues" evidence="1">
    <location>
        <begin position="191"/>
        <end position="202"/>
    </location>
</feature>
<evidence type="ECO:0000313" key="3">
    <source>
        <dbReference type="Proteomes" id="UP001304895"/>
    </source>
</evidence>
<gene>
    <name evidence="2" type="ORF">BT67DRAFT_458711</name>
</gene>
<dbReference type="Proteomes" id="UP001304895">
    <property type="component" value="Unassembled WGS sequence"/>
</dbReference>
<feature type="compositionally biased region" description="Low complexity" evidence="1">
    <location>
        <begin position="161"/>
        <end position="170"/>
    </location>
</feature>
<feature type="compositionally biased region" description="Low complexity" evidence="1">
    <location>
        <begin position="350"/>
        <end position="362"/>
    </location>
</feature>
<feature type="compositionally biased region" description="Polar residues" evidence="1">
    <location>
        <begin position="422"/>
        <end position="436"/>
    </location>
</feature>
<reference evidence="2" key="2">
    <citation type="submission" date="2023-05" db="EMBL/GenBank/DDBJ databases">
        <authorList>
            <consortium name="Lawrence Berkeley National Laboratory"/>
            <person name="Steindorff A."/>
            <person name="Hensen N."/>
            <person name="Bonometti L."/>
            <person name="Westerberg I."/>
            <person name="Brannstrom I.O."/>
            <person name="Guillou S."/>
            <person name="Cros-Aarteil S."/>
            <person name="Calhoun S."/>
            <person name="Haridas S."/>
            <person name="Kuo A."/>
            <person name="Mondo S."/>
            <person name="Pangilinan J."/>
            <person name="Riley R."/>
            <person name="Labutti K."/>
            <person name="Andreopoulos B."/>
            <person name="Lipzen A."/>
            <person name="Chen C."/>
            <person name="Yanf M."/>
            <person name="Daum C."/>
            <person name="Ng V."/>
            <person name="Clum A."/>
            <person name="Ohm R."/>
            <person name="Martin F."/>
            <person name="Silar P."/>
            <person name="Natvig D."/>
            <person name="Lalanne C."/>
            <person name="Gautier V."/>
            <person name="Ament-Velasquez S.L."/>
            <person name="Kruys A."/>
            <person name="Hutchinson M.I."/>
            <person name="Powell A.J."/>
            <person name="Barry K."/>
            <person name="Miller A.N."/>
            <person name="Grigoriev I.V."/>
            <person name="Debuchy R."/>
            <person name="Gladieux P."/>
            <person name="Thoren M.H."/>
            <person name="Johannesson H."/>
        </authorList>
    </citation>
    <scope>NUCLEOTIDE SEQUENCE</scope>
    <source>
        <strain evidence="2">CBS 123565</strain>
    </source>
</reference>
<keyword evidence="3" id="KW-1185">Reference proteome</keyword>
<proteinExistence type="predicted"/>
<evidence type="ECO:0000313" key="2">
    <source>
        <dbReference type="EMBL" id="KAK4130423.1"/>
    </source>
</evidence>
<name>A0AAN6UCD6_9PEZI</name>
<accession>A0AAN6UCD6</accession>